<reference evidence="1" key="2">
    <citation type="journal article" date="2015" name="Fish Shellfish Immunol.">
        <title>Early steps in the European eel (Anguilla anguilla)-Vibrio vulnificus interaction in the gills: Role of the RtxA13 toxin.</title>
        <authorList>
            <person name="Callol A."/>
            <person name="Pajuelo D."/>
            <person name="Ebbesson L."/>
            <person name="Teles M."/>
            <person name="MacKenzie S."/>
            <person name="Amaro C."/>
        </authorList>
    </citation>
    <scope>NUCLEOTIDE SEQUENCE</scope>
</reference>
<sequence>MHIALVMSTQRILPGMHCNYAQQYSDIELALVS</sequence>
<reference evidence="1" key="1">
    <citation type="submission" date="2014-11" db="EMBL/GenBank/DDBJ databases">
        <authorList>
            <person name="Amaro Gonzalez C."/>
        </authorList>
    </citation>
    <scope>NUCLEOTIDE SEQUENCE</scope>
</reference>
<dbReference type="EMBL" id="GBXM01052428">
    <property type="protein sequence ID" value="JAH56149.1"/>
    <property type="molecule type" value="Transcribed_RNA"/>
</dbReference>
<proteinExistence type="predicted"/>
<evidence type="ECO:0000313" key="1">
    <source>
        <dbReference type="EMBL" id="JAH56149.1"/>
    </source>
</evidence>
<accession>A0A0E9TQZ5</accession>
<organism evidence="1">
    <name type="scientific">Anguilla anguilla</name>
    <name type="common">European freshwater eel</name>
    <name type="synonym">Muraena anguilla</name>
    <dbReference type="NCBI Taxonomy" id="7936"/>
    <lineage>
        <taxon>Eukaryota</taxon>
        <taxon>Metazoa</taxon>
        <taxon>Chordata</taxon>
        <taxon>Craniata</taxon>
        <taxon>Vertebrata</taxon>
        <taxon>Euteleostomi</taxon>
        <taxon>Actinopterygii</taxon>
        <taxon>Neopterygii</taxon>
        <taxon>Teleostei</taxon>
        <taxon>Anguilliformes</taxon>
        <taxon>Anguillidae</taxon>
        <taxon>Anguilla</taxon>
    </lineage>
</organism>
<dbReference type="AlphaFoldDB" id="A0A0E9TQZ5"/>
<protein>
    <submittedName>
        <fullName evidence="1">Uncharacterized protein</fullName>
    </submittedName>
</protein>
<name>A0A0E9TQZ5_ANGAN</name>